<name>A0ACD3V3G0_9BRAD</name>
<organism evidence="1 2">
    <name type="scientific">Bradyrhizobium quebecense</name>
    <dbReference type="NCBI Taxonomy" id="2748629"/>
    <lineage>
        <taxon>Bacteria</taxon>
        <taxon>Pseudomonadati</taxon>
        <taxon>Pseudomonadota</taxon>
        <taxon>Alphaproteobacteria</taxon>
        <taxon>Hyphomicrobiales</taxon>
        <taxon>Nitrobacteraceae</taxon>
        <taxon>Bradyrhizobium</taxon>
    </lineage>
</organism>
<sequence>MSEEVLRAEIARAQFDAIRAHSVGAEGEHTHPRLVEQYGHRLTVAEDHALAKGAHEERRLQHYRAVLIAVEAGRNRLLELFNAGRIHDSVMHRLEGELDQEELFAARVVELIEVD</sequence>
<evidence type="ECO:0000313" key="1">
    <source>
        <dbReference type="EMBL" id="UGY00931.1"/>
    </source>
</evidence>
<protein>
    <submittedName>
        <fullName evidence="1">Uncharacterized protein</fullName>
    </submittedName>
</protein>
<accession>A0ACD3V3G0</accession>
<dbReference type="EMBL" id="CP088282">
    <property type="protein sequence ID" value="UGY00931.1"/>
    <property type="molecule type" value="Genomic_DNA"/>
</dbReference>
<reference evidence="1 2" key="1">
    <citation type="journal article" date="2021" name="Int. J. Syst. Evol. Microbiol.">
        <title>Bradyrhizobium septentrionale sp. nov. (sv. septentrionale) and Bradyrhizobium quebecense sp. nov. (sv. septentrionale) associated with legumes native to Canada possess rearranged symbiosis genes and numerous insertion sequences.</title>
        <authorList>
            <person name="Bromfield E.S.P."/>
            <person name="Cloutier S."/>
        </authorList>
    </citation>
    <scope>NUCLEOTIDE SEQUENCE [LARGE SCALE GENOMIC DNA]</scope>
    <source>
        <strain evidence="1 2">12S5</strain>
    </source>
</reference>
<proteinExistence type="predicted"/>
<keyword evidence="2" id="KW-1185">Reference proteome</keyword>
<dbReference type="Proteomes" id="UP000692816">
    <property type="component" value="Chromosome"/>
</dbReference>
<evidence type="ECO:0000313" key="2">
    <source>
        <dbReference type="Proteomes" id="UP000692816"/>
    </source>
</evidence>
<gene>
    <name evidence="1" type="ORF">J4P68_0027950</name>
</gene>